<gene>
    <name evidence="1" type="ORF">GPJ59_25390</name>
</gene>
<comment type="caution">
    <text evidence="1">The sequence shown here is derived from an EMBL/GenBank/DDBJ whole genome shotgun (WGS) entry which is preliminary data.</text>
</comment>
<keyword evidence="2" id="KW-1185">Reference proteome</keyword>
<dbReference type="Gene3D" id="1.25.40.10">
    <property type="entry name" value="Tetratricopeptide repeat domain"/>
    <property type="match status" value="2"/>
</dbReference>
<dbReference type="EMBL" id="WTFF01000221">
    <property type="protein sequence ID" value="MBW5485121.1"/>
    <property type="molecule type" value="Genomic_DNA"/>
</dbReference>
<dbReference type="Gene3D" id="3.40.50.300">
    <property type="entry name" value="P-loop containing nucleotide triphosphate hydrolases"/>
    <property type="match status" value="1"/>
</dbReference>
<evidence type="ECO:0000313" key="2">
    <source>
        <dbReference type="Proteomes" id="UP000812013"/>
    </source>
</evidence>
<accession>A0ABS6ZEH6</accession>
<dbReference type="PANTHER" id="PTHR46082">
    <property type="entry name" value="ATP/GTP-BINDING PROTEIN-RELATED"/>
    <property type="match status" value="1"/>
</dbReference>
<evidence type="ECO:0000313" key="1">
    <source>
        <dbReference type="EMBL" id="MBW5485121.1"/>
    </source>
</evidence>
<dbReference type="InterPro" id="IPR053137">
    <property type="entry name" value="NLR-like"/>
</dbReference>
<dbReference type="Pfam" id="PF13374">
    <property type="entry name" value="TPR_10"/>
    <property type="match status" value="1"/>
</dbReference>
<organism evidence="1 2">
    <name type="scientific">Streptomyces bambusae</name>
    <dbReference type="NCBI Taxonomy" id="1550616"/>
    <lineage>
        <taxon>Bacteria</taxon>
        <taxon>Bacillati</taxon>
        <taxon>Actinomycetota</taxon>
        <taxon>Actinomycetes</taxon>
        <taxon>Kitasatosporales</taxon>
        <taxon>Streptomycetaceae</taxon>
        <taxon>Streptomyces</taxon>
    </lineage>
</organism>
<sequence>MSVGGDARYSALGPYSSVVVHQPPAQGEAAVRWPLEVGSAPALASAFQPRAALRERIDAAWTGGGTAVLTQVLSGGGGVGKSQLAASYAAQALAEGTDLVVWAPAAEPQQVVARYAQAALRVAAPGATGEVPEADARAFLAWLATTSRRWLVVLDDVADPAGIEPLWPASRTGSGRVLATTRLHDARLTGGGRRRVAVDAYEPAEASAYLRARLAEEAGLADGAVDELAQRLGHLPLALGHAAAYMINHGLPCTPYLARFTAARSLAEVLPPDADAEGYGRAVATTLLLSLDAAQEADPAGLAVPVLRLTAFLDPAGHPGALWATPAVRAYLGGAELATVHTTLRVLHRYALLTCGANSVRVHALTARAVRETIPDGERRGLAVVAAEALHAIWPHPEEPHREWAAVLRANTDVLAATAGRHLWLPKAHPVLYRAGSSLANTGHREAALAYWERMAAETARTFGGEHDDTLAARGNLALAYRAVGRTEEACRLGERNLRDLERLHGPEDRHVVMTRAQLLVILSSAGRVHDAIKMGQRALTGHIREFGHDHPLTLSVRTNLIGVRLQAGAAEEATALAESHLENIARLLGPTHPNTLFARNNVVYAYGRAGRLDEAAALLDALVADAEQVLGPDHPETRAYRRSLAYARGASRA</sequence>
<name>A0ABS6ZEH6_9ACTN</name>
<dbReference type="InterPro" id="IPR027417">
    <property type="entry name" value="P-loop_NTPase"/>
</dbReference>
<dbReference type="PANTHER" id="PTHR46082:SF6">
    <property type="entry name" value="AAA+ ATPASE DOMAIN-CONTAINING PROTEIN-RELATED"/>
    <property type="match status" value="1"/>
</dbReference>
<dbReference type="InterPro" id="IPR011990">
    <property type="entry name" value="TPR-like_helical_dom_sf"/>
</dbReference>
<proteinExistence type="predicted"/>
<dbReference type="SUPFAM" id="SSF52540">
    <property type="entry name" value="P-loop containing nucleoside triphosphate hydrolases"/>
    <property type="match status" value="1"/>
</dbReference>
<dbReference type="Pfam" id="PF13424">
    <property type="entry name" value="TPR_12"/>
    <property type="match status" value="1"/>
</dbReference>
<dbReference type="Proteomes" id="UP000812013">
    <property type="component" value="Unassembled WGS sequence"/>
</dbReference>
<dbReference type="RefSeq" id="WP_219670030.1">
    <property type="nucleotide sequence ID" value="NZ_WTFF01000221.1"/>
</dbReference>
<dbReference type="SUPFAM" id="SSF48452">
    <property type="entry name" value="TPR-like"/>
    <property type="match status" value="2"/>
</dbReference>
<reference evidence="1 2" key="1">
    <citation type="submission" date="2019-12" db="EMBL/GenBank/DDBJ databases">
        <title>Genome sequence of Streptomyces bambusae.</title>
        <authorList>
            <person name="Bansal K."/>
            <person name="Choksket S."/>
            <person name="Korpole S."/>
            <person name="Patil P.B."/>
        </authorList>
    </citation>
    <scope>NUCLEOTIDE SEQUENCE [LARGE SCALE GENOMIC DNA]</scope>
    <source>
        <strain evidence="1 2">SK60</strain>
    </source>
</reference>
<protein>
    <submittedName>
        <fullName evidence="1">Tetratricopeptide repeat protein</fullName>
    </submittedName>
</protein>